<dbReference type="EMBL" id="CP106982">
    <property type="protein sequence ID" value="UYF92921.1"/>
    <property type="molecule type" value="Genomic_DNA"/>
</dbReference>
<dbReference type="Gene3D" id="3.50.50.60">
    <property type="entry name" value="FAD/NAD(P)-binding domain"/>
    <property type="match status" value="1"/>
</dbReference>
<dbReference type="Pfam" id="PF13738">
    <property type="entry name" value="Pyr_redox_3"/>
    <property type="match status" value="1"/>
</dbReference>
<dbReference type="GO" id="GO:0004497">
    <property type="term" value="F:monooxygenase activity"/>
    <property type="evidence" value="ECO:0007669"/>
    <property type="project" value="TreeGrafter"/>
</dbReference>
<reference evidence="2" key="1">
    <citation type="submission" date="2022-09" db="EMBL/GenBank/DDBJ databases">
        <title>The genome sequence of Rhodococcus aetherivorans N1.</title>
        <authorList>
            <person name="Jiang W."/>
        </authorList>
    </citation>
    <scope>NUCLEOTIDE SEQUENCE</scope>
    <source>
        <strain evidence="2">N1</strain>
    </source>
</reference>
<evidence type="ECO:0000256" key="1">
    <source>
        <dbReference type="ARBA" id="ARBA00023002"/>
    </source>
</evidence>
<dbReference type="PRINTS" id="PR00368">
    <property type="entry name" value="FADPNR"/>
</dbReference>
<name>A0AA46PTA9_9NOCA</name>
<gene>
    <name evidence="2" type="ORF">OCS65_20970</name>
</gene>
<evidence type="ECO:0000313" key="2">
    <source>
        <dbReference type="EMBL" id="UYF92921.1"/>
    </source>
</evidence>
<dbReference type="InterPro" id="IPR036188">
    <property type="entry name" value="FAD/NAD-bd_sf"/>
</dbReference>
<dbReference type="PRINTS" id="PR00469">
    <property type="entry name" value="PNDRDTASEII"/>
</dbReference>
<dbReference type="RefSeq" id="WP_065922841.1">
    <property type="nucleotide sequence ID" value="NZ_CP101842.1"/>
</dbReference>
<dbReference type="InterPro" id="IPR050982">
    <property type="entry name" value="Auxin_biosynth/cation_transpt"/>
</dbReference>
<proteinExistence type="predicted"/>
<dbReference type="Proteomes" id="UP001163947">
    <property type="component" value="Chromosome"/>
</dbReference>
<dbReference type="AlphaFoldDB" id="A0AA46PTA9"/>
<evidence type="ECO:0000313" key="3">
    <source>
        <dbReference type="Proteomes" id="UP001163947"/>
    </source>
</evidence>
<organism evidence="2 3">
    <name type="scientific">Rhodococcus aetherivorans</name>
    <dbReference type="NCBI Taxonomy" id="191292"/>
    <lineage>
        <taxon>Bacteria</taxon>
        <taxon>Bacillati</taxon>
        <taxon>Actinomycetota</taxon>
        <taxon>Actinomycetes</taxon>
        <taxon>Mycobacteriales</taxon>
        <taxon>Nocardiaceae</taxon>
        <taxon>Rhodococcus</taxon>
    </lineage>
</organism>
<dbReference type="GeneID" id="83622944"/>
<protein>
    <submittedName>
        <fullName evidence="2">NAD(P)/FAD-dependent oxidoreductase</fullName>
    </submittedName>
</protein>
<accession>A0AA46PTA9</accession>
<keyword evidence="1" id="KW-0560">Oxidoreductase</keyword>
<sequence length="405" mass="44244">MTTDSAPRLIDTVVIGAGQAGLSAGYHLARRGRSFLIVDANRRIGDNWRSHWDSLRLYSPAGYDGLPGMPFPGDPHRFPTKDDVANYLEAYAARFDLPVAGGTRVRRLSRDGDRFLLDCGEMRIEAGNVVVATGTFGRTPSIPEFAAELDPRIVQLHSSEYRNPTQLNDGPVLVVGASHSGGDLAYEVATSHPTILCGRDTGQLPVRIESRRMRVLFPVLWFVWGHVLSVRTPLGRKVREHERRHGAPLLRVKREDLAELGVERITERVTGVVDGRPVLAGGRVLDVTNVLWCTGFRQVYDWIDLPVLGPDGWPLEDHGVVTDIPGLYFTGLCFQSSFRSMLVGGAGADAGHVVRHLVEHRAPVAAGVPTRLGAPAHGRSYGSSGTYATSSRRVSRLLPGSRSSR</sequence>
<dbReference type="PANTHER" id="PTHR43539">
    <property type="entry name" value="FLAVIN-BINDING MONOOXYGENASE-LIKE PROTEIN (AFU_ORTHOLOGUE AFUA_4G09220)"/>
    <property type="match status" value="1"/>
</dbReference>
<dbReference type="GO" id="GO:0050660">
    <property type="term" value="F:flavin adenine dinucleotide binding"/>
    <property type="evidence" value="ECO:0007669"/>
    <property type="project" value="TreeGrafter"/>
</dbReference>
<dbReference type="PANTHER" id="PTHR43539:SF78">
    <property type="entry name" value="FLAVIN-CONTAINING MONOOXYGENASE"/>
    <property type="match status" value="1"/>
</dbReference>
<dbReference type="SUPFAM" id="SSF51905">
    <property type="entry name" value="FAD/NAD(P)-binding domain"/>
    <property type="match status" value="2"/>
</dbReference>